<reference evidence="8 9" key="1">
    <citation type="submission" date="2023-04" db="EMBL/GenBank/DDBJ databases">
        <title>Genome of Basidiobolus ranarum AG-B5.</title>
        <authorList>
            <person name="Stajich J.E."/>
            <person name="Carter-House D."/>
            <person name="Gryganskyi A."/>
        </authorList>
    </citation>
    <scope>NUCLEOTIDE SEQUENCE [LARGE SCALE GENOMIC DNA]</scope>
    <source>
        <strain evidence="8 9">AG-B5</strain>
    </source>
</reference>
<dbReference type="InterPro" id="IPR006042">
    <property type="entry name" value="Xan_ur_permease"/>
</dbReference>
<feature type="transmembrane region" description="Helical" evidence="7">
    <location>
        <begin position="93"/>
        <end position="110"/>
    </location>
</feature>
<evidence type="ECO:0000256" key="1">
    <source>
        <dbReference type="ARBA" id="ARBA00004141"/>
    </source>
</evidence>
<dbReference type="InterPro" id="IPR006043">
    <property type="entry name" value="NCS2"/>
</dbReference>
<organism evidence="8 9">
    <name type="scientific">Basidiobolus ranarum</name>
    <dbReference type="NCBI Taxonomy" id="34480"/>
    <lineage>
        <taxon>Eukaryota</taxon>
        <taxon>Fungi</taxon>
        <taxon>Fungi incertae sedis</taxon>
        <taxon>Zoopagomycota</taxon>
        <taxon>Entomophthoromycotina</taxon>
        <taxon>Basidiobolomycetes</taxon>
        <taxon>Basidiobolales</taxon>
        <taxon>Basidiobolaceae</taxon>
        <taxon>Basidiobolus</taxon>
    </lineage>
</organism>
<gene>
    <name evidence="8" type="ORF">K7432_007631</name>
</gene>
<protein>
    <submittedName>
        <fullName evidence="8">Uncharacterized protein</fullName>
    </submittedName>
</protein>
<keyword evidence="5 7" id="KW-1133">Transmembrane helix</keyword>
<dbReference type="Pfam" id="PF00860">
    <property type="entry name" value="Xan_ur_permease"/>
    <property type="match status" value="1"/>
</dbReference>
<keyword evidence="9" id="KW-1185">Reference proteome</keyword>
<feature type="transmembrane region" description="Helical" evidence="7">
    <location>
        <begin position="386"/>
        <end position="409"/>
    </location>
</feature>
<evidence type="ECO:0000256" key="6">
    <source>
        <dbReference type="ARBA" id="ARBA00023136"/>
    </source>
</evidence>
<feature type="transmembrane region" description="Helical" evidence="7">
    <location>
        <begin position="234"/>
        <end position="255"/>
    </location>
</feature>
<feature type="transmembrane region" description="Helical" evidence="7">
    <location>
        <begin position="355"/>
        <end position="374"/>
    </location>
</feature>
<feature type="transmembrane region" description="Helical" evidence="7">
    <location>
        <begin position="445"/>
        <end position="464"/>
    </location>
</feature>
<feature type="transmembrane region" description="Helical" evidence="7">
    <location>
        <begin position="182"/>
        <end position="204"/>
    </location>
</feature>
<accession>A0ABR2WT49</accession>
<keyword evidence="6 7" id="KW-0472">Membrane</keyword>
<name>A0ABR2WT49_9FUNG</name>
<evidence type="ECO:0000313" key="8">
    <source>
        <dbReference type="EMBL" id="KAK9764671.1"/>
    </source>
</evidence>
<dbReference type="NCBIfam" id="TIGR00801">
    <property type="entry name" value="ncs2"/>
    <property type="match status" value="1"/>
</dbReference>
<keyword evidence="4 7" id="KW-0812">Transmembrane</keyword>
<evidence type="ECO:0000256" key="5">
    <source>
        <dbReference type="ARBA" id="ARBA00022989"/>
    </source>
</evidence>
<proteinExistence type="inferred from homology"/>
<evidence type="ECO:0000313" key="9">
    <source>
        <dbReference type="Proteomes" id="UP001479436"/>
    </source>
</evidence>
<evidence type="ECO:0000256" key="2">
    <source>
        <dbReference type="ARBA" id="ARBA00008821"/>
    </source>
</evidence>
<keyword evidence="3" id="KW-0813">Transport</keyword>
<feature type="transmembrane region" description="Helical" evidence="7">
    <location>
        <begin position="210"/>
        <end position="227"/>
    </location>
</feature>
<feature type="transmembrane region" description="Helical" evidence="7">
    <location>
        <begin position="322"/>
        <end position="343"/>
    </location>
</feature>
<evidence type="ECO:0000256" key="3">
    <source>
        <dbReference type="ARBA" id="ARBA00022448"/>
    </source>
</evidence>
<feature type="transmembrane region" description="Helical" evidence="7">
    <location>
        <begin position="117"/>
        <end position="136"/>
    </location>
</feature>
<dbReference type="PANTHER" id="PTHR42810">
    <property type="entry name" value="PURINE PERMEASE C1399.01C-RELATED"/>
    <property type="match status" value="1"/>
</dbReference>
<dbReference type="PANTHER" id="PTHR42810:SF2">
    <property type="entry name" value="PURINE PERMEASE C1399.01C-RELATED"/>
    <property type="match status" value="1"/>
</dbReference>
<dbReference type="Proteomes" id="UP001479436">
    <property type="component" value="Unassembled WGS sequence"/>
</dbReference>
<comment type="subcellular location">
    <subcellularLocation>
        <location evidence="1">Membrane</location>
        <topology evidence="1">Multi-pass membrane protein</topology>
    </subcellularLocation>
</comment>
<comment type="similarity">
    <text evidence="2">Belongs to the nucleobase:cation symporter-2 (NCS2) (TC 2.A.40) family.</text>
</comment>
<comment type="caution">
    <text evidence="8">The sequence shown here is derived from an EMBL/GenBank/DDBJ whole genome shotgun (WGS) entry which is preliminary data.</text>
</comment>
<feature type="transmembrane region" description="Helical" evidence="7">
    <location>
        <begin position="148"/>
        <end position="170"/>
    </location>
</feature>
<sequence length="510" mass="54122">MVFFRPVEYFQQKTQGLRSSSTPMSEFNSFSTNSKFKSWLKDYFPKFTVVKGGQIGPDERPPWAELVLLGLQHVLAMFGSTVFAPLVCGFDSNTAIFCSGIGTILFFIITGGRVPSYLGSSFAFIGAITAATGYKYTPGAGLNQNIPLAQGGIIVAGAVYALVALIVLLIGYRWVEFLMPPVVTGAVVMAIGLNLAGTAVGQAASNSFDAWMAFTTVLAVAFFSVYGPGFTRRVPILLGAIVGYVVNLICGYAGAGPKIVYTGVSNAKWVGIPLFHTPQFEAHSISLITPVVIILVAENIGHIKAVTAMTGRNIDQYIGRAFMGDAIATILAGSLGSLGVTTYAENIGVMAVTKIFSTLVFITAAIVAVIIGFLPKFGAIINTIPAGVFGGLSIVLFGLIAVSGGRIWIENKIDFTNPRNLLTAGISVLLGTGMTGDLKVTFGPVAFDGIGVSTISAVILYQILRGYPQNTAANGTEGSTSYAQEKLEESAEYELYDLHRETPIRHHRTD</sequence>
<feature type="transmembrane region" description="Helical" evidence="7">
    <location>
        <begin position="282"/>
        <end position="301"/>
    </location>
</feature>
<evidence type="ECO:0000256" key="7">
    <source>
        <dbReference type="SAM" id="Phobius"/>
    </source>
</evidence>
<evidence type="ECO:0000256" key="4">
    <source>
        <dbReference type="ARBA" id="ARBA00022692"/>
    </source>
</evidence>
<dbReference type="EMBL" id="JASJQH010000386">
    <property type="protein sequence ID" value="KAK9764671.1"/>
    <property type="molecule type" value="Genomic_DNA"/>
</dbReference>